<evidence type="ECO:0000256" key="6">
    <source>
        <dbReference type="RuleBase" id="RU000477"/>
    </source>
</evidence>
<dbReference type="Gene3D" id="1.20.1080.10">
    <property type="entry name" value="Glycerol uptake facilitator protein"/>
    <property type="match status" value="1"/>
</dbReference>
<sequence>MSGDQSRPAADSPRGSLPALRERHGAHIAELLERQPAWARDFTDLSQEWRRLVAELFGTFLLVLVGAGGAVLDAKTGGIGRVAGVTAPGLLVMAVILSLGAVSGAHLNPVVSVAFALRRDFQWRRVPGYVAAQIAGAALACLLLRATFGTIGEVGATLPKPGFSSTQAFIIEAVLTLGLVSVILGTASTAQNIGPLAALGVGGYIVLAGLWASPVSGASMNPARSLGPDIVRENVDELWPYLAGPLCGAALAVALAYVLRGPGGDPAARKAAQGH</sequence>
<evidence type="ECO:0000256" key="7">
    <source>
        <dbReference type="SAM" id="Phobius"/>
    </source>
</evidence>
<dbReference type="RefSeq" id="WP_197676246.1">
    <property type="nucleotide sequence ID" value="NZ_LT629710.1"/>
</dbReference>
<protein>
    <submittedName>
        <fullName evidence="8">Aquaporin Z</fullName>
    </submittedName>
</protein>
<dbReference type="InterPro" id="IPR000425">
    <property type="entry name" value="MIP"/>
</dbReference>
<comment type="subcellular location">
    <subcellularLocation>
        <location evidence="1">Membrane</location>
        <topology evidence="1">Multi-pass membrane protein</topology>
    </subcellularLocation>
</comment>
<evidence type="ECO:0000256" key="2">
    <source>
        <dbReference type="ARBA" id="ARBA00022448"/>
    </source>
</evidence>
<dbReference type="GO" id="GO:0015267">
    <property type="term" value="F:channel activity"/>
    <property type="evidence" value="ECO:0007669"/>
    <property type="project" value="InterPro"/>
</dbReference>
<feature type="transmembrane region" description="Helical" evidence="7">
    <location>
        <begin position="196"/>
        <end position="218"/>
    </location>
</feature>
<name>A0A1H0RGP7_9ACTN</name>
<dbReference type="AlphaFoldDB" id="A0A1H0RGP7"/>
<dbReference type="GO" id="GO:0016020">
    <property type="term" value="C:membrane"/>
    <property type="evidence" value="ECO:0007669"/>
    <property type="project" value="UniProtKB-SubCell"/>
</dbReference>
<dbReference type="InterPro" id="IPR034294">
    <property type="entry name" value="Aquaporin_transptr"/>
</dbReference>
<gene>
    <name evidence="8" type="ORF">SAMN04515671_3559</name>
</gene>
<proteinExistence type="inferred from homology"/>
<evidence type="ECO:0000256" key="1">
    <source>
        <dbReference type="ARBA" id="ARBA00004141"/>
    </source>
</evidence>
<reference evidence="8 9" key="1">
    <citation type="submission" date="2016-10" db="EMBL/GenBank/DDBJ databases">
        <authorList>
            <person name="de Groot N.N."/>
        </authorList>
    </citation>
    <scope>NUCLEOTIDE SEQUENCE [LARGE SCALE GENOMIC DNA]</scope>
    <source>
        <strain evidence="9">P4-7,KCTC 19426,CECT 7604</strain>
    </source>
</reference>
<feature type="transmembrane region" description="Helical" evidence="7">
    <location>
        <begin position="52"/>
        <end position="72"/>
    </location>
</feature>
<dbReference type="PANTHER" id="PTHR45724">
    <property type="entry name" value="AQUAPORIN NIP2-1"/>
    <property type="match status" value="1"/>
</dbReference>
<accession>A0A1H0RGP7</accession>
<keyword evidence="2 6" id="KW-0813">Transport</keyword>
<dbReference type="PRINTS" id="PR00783">
    <property type="entry name" value="MINTRINSICP"/>
</dbReference>
<dbReference type="Proteomes" id="UP000198741">
    <property type="component" value="Chromosome I"/>
</dbReference>
<feature type="transmembrane region" description="Helical" evidence="7">
    <location>
        <begin position="238"/>
        <end position="259"/>
    </location>
</feature>
<feature type="transmembrane region" description="Helical" evidence="7">
    <location>
        <begin position="92"/>
        <end position="117"/>
    </location>
</feature>
<dbReference type="InterPro" id="IPR023271">
    <property type="entry name" value="Aquaporin-like"/>
</dbReference>
<feature type="transmembrane region" description="Helical" evidence="7">
    <location>
        <begin position="168"/>
        <end position="189"/>
    </location>
</feature>
<keyword evidence="3 6" id="KW-0812">Transmembrane</keyword>
<evidence type="ECO:0000256" key="5">
    <source>
        <dbReference type="ARBA" id="ARBA00023136"/>
    </source>
</evidence>
<evidence type="ECO:0000313" key="9">
    <source>
        <dbReference type="Proteomes" id="UP000198741"/>
    </source>
</evidence>
<dbReference type="PANTHER" id="PTHR45724:SF13">
    <property type="entry name" value="AQUAPORIN NIP1-1-RELATED"/>
    <property type="match status" value="1"/>
</dbReference>
<dbReference type="EMBL" id="LT629710">
    <property type="protein sequence ID" value="SDP28595.1"/>
    <property type="molecule type" value="Genomic_DNA"/>
</dbReference>
<keyword evidence="4 7" id="KW-1133">Transmembrane helix</keyword>
<dbReference type="STRING" id="1090615.SAMN04515671_3559"/>
<keyword evidence="9" id="KW-1185">Reference proteome</keyword>
<evidence type="ECO:0000256" key="3">
    <source>
        <dbReference type="ARBA" id="ARBA00022692"/>
    </source>
</evidence>
<dbReference type="SUPFAM" id="SSF81338">
    <property type="entry name" value="Aquaporin-like"/>
    <property type="match status" value="1"/>
</dbReference>
<dbReference type="Pfam" id="PF00230">
    <property type="entry name" value="MIP"/>
    <property type="match status" value="1"/>
</dbReference>
<evidence type="ECO:0000313" key="8">
    <source>
        <dbReference type="EMBL" id="SDP28595.1"/>
    </source>
</evidence>
<feature type="transmembrane region" description="Helical" evidence="7">
    <location>
        <begin position="129"/>
        <end position="148"/>
    </location>
</feature>
<keyword evidence="5 7" id="KW-0472">Membrane</keyword>
<evidence type="ECO:0000256" key="4">
    <source>
        <dbReference type="ARBA" id="ARBA00022989"/>
    </source>
</evidence>
<comment type="similarity">
    <text evidence="6">Belongs to the MIP/aquaporin (TC 1.A.8) family.</text>
</comment>
<organism evidence="8 9">
    <name type="scientific">Nakamurella panacisegetis</name>
    <dbReference type="NCBI Taxonomy" id="1090615"/>
    <lineage>
        <taxon>Bacteria</taxon>
        <taxon>Bacillati</taxon>
        <taxon>Actinomycetota</taxon>
        <taxon>Actinomycetes</taxon>
        <taxon>Nakamurellales</taxon>
        <taxon>Nakamurellaceae</taxon>
        <taxon>Nakamurella</taxon>
    </lineage>
</organism>